<name>A0A0E9VXW4_ANGAN</name>
<protein>
    <submittedName>
        <fullName evidence="1">Uncharacterized protein</fullName>
    </submittedName>
</protein>
<organism evidence="1">
    <name type="scientific">Anguilla anguilla</name>
    <name type="common">European freshwater eel</name>
    <name type="synonym">Muraena anguilla</name>
    <dbReference type="NCBI Taxonomy" id="7936"/>
    <lineage>
        <taxon>Eukaryota</taxon>
        <taxon>Metazoa</taxon>
        <taxon>Chordata</taxon>
        <taxon>Craniata</taxon>
        <taxon>Vertebrata</taxon>
        <taxon>Euteleostomi</taxon>
        <taxon>Actinopterygii</taxon>
        <taxon>Neopterygii</taxon>
        <taxon>Teleostei</taxon>
        <taxon>Anguilliformes</taxon>
        <taxon>Anguillidae</taxon>
        <taxon>Anguilla</taxon>
    </lineage>
</organism>
<proteinExistence type="predicted"/>
<accession>A0A0E9VXW4</accession>
<dbReference type="EMBL" id="GBXM01025696">
    <property type="protein sequence ID" value="JAH82881.1"/>
    <property type="molecule type" value="Transcribed_RNA"/>
</dbReference>
<evidence type="ECO:0000313" key="1">
    <source>
        <dbReference type="EMBL" id="JAH82881.1"/>
    </source>
</evidence>
<reference evidence="1" key="1">
    <citation type="submission" date="2014-11" db="EMBL/GenBank/DDBJ databases">
        <authorList>
            <person name="Amaro Gonzalez C."/>
        </authorList>
    </citation>
    <scope>NUCLEOTIDE SEQUENCE</scope>
</reference>
<sequence length="41" mass="4651">MTYLQLPSSNSQHHSQLFKIILCFLFVCPVKSVLNNSSVVQ</sequence>
<dbReference type="AlphaFoldDB" id="A0A0E9VXW4"/>
<reference evidence="1" key="2">
    <citation type="journal article" date="2015" name="Fish Shellfish Immunol.">
        <title>Early steps in the European eel (Anguilla anguilla)-Vibrio vulnificus interaction in the gills: Role of the RtxA13 toxin.</title>
        <authorList>
            <person name="Callol A."/>
            <person name="Pajuelo D."/>
            <person name="Ebbesson L."/>
            <person name="Teles M."/>
            <person name="MacKenzie S."/>
            <person name="Amaro C."/>
        </authorList>
    </citation>
    <scope>NUCLEOTIDE SEQUENCE</scope>
</reference>